<evidence type="ECO:0000313" key="1">
    <source>
        <dbReference type="EMBL" id="GID70180.1"/>
    </source>
</evidence>
<comment type="caution">
    <text evidence="1">The sequence shown here is derived from an EMBL/GenBank/DDBJ whole genome shotgun (WGS) entry which is preliminary data.</text>
</comment>
<sequence>MRKGSYMTQSSRGRRLLAAVASVLIGATTVALGPGRAEAAAAFAPIDASSFVLDPADSFQRYGDIVSRIEASGKVTPAASLSAAIDGPQDFTPTWGLCHSSGIVSTLNPTGFCWDADDDDWASGWRPQGITGSWDAQPNLIWENRKIAVASWHGPQDSNAFSRLTFVDYTSTAKLKFRDVLLVVPDSTGGVDNFRTFDWNHADGVVWYGNTLLVADGGRLHAFSLRHLWAMTRSEEEVGFGADGSKAPSGRWHRYVLPQIGEYYPEYTPTGGYVGCSSITGVRPCLNAISLDRRGSNRDSMVSAEYVGTDAAGGRAIRWPMSSATALPLLSADGKVHADEAFVSPIWHMQGVASDGTNWFLSGTCAGGSGTCVHKAVPGQAPHQKAQVYGGLENLSYQPSYNGSAPRLWGLTEGDNRITFNISIP</sequence>
<proteinExistence type="predicted"/>
<keyword evidence="2" id="KW-1185">Reference proteome</keyword>
<protein>
    <recommendedName>
        <fullName evidence="3">Secreted protein</fullName>
    </recommendedName>
</protein>
<evidence type="ECO:0008006" key="3">
    <source>
        <dbReference type="Google" id="ProtNLM"/>
    </source>
</evidence>
<reference evidence="1" key="1">
    <citation type="submission" date="2021-01" db="EMBL/GenBank/DDBJ databases">
        <title>Whole genome shotgun sequence of Actinoplanes cyaneus NBRC 14990.</title>
        <authorList>
            <person name="Komaki H."/>
            <person name="Tamura T."/>
        </authorList>
    </citation>
    <scope>NUCLEOTIDE SEQUENCE</scope>
    <source>
        <strain evidence="1">NBRC 14990</strain>
    </source>
</reference>
<organism evidence="1 2">
    <name type="scientific">Actinoplanes cyaneus</name>
    <dbReference type="NCBI Taxonomy" id="52696"/>
    <lineage>
        <taxon>Bacteria</taxon>
        <taxon>Bacillati</taxon>
        <taxon>Actinomycetota</taxon>
        <taxon>Actinomycetes</taxon>
        <taxon>Micromonosporales</taxon>
        <taxon>Micromonosporaceae</taxon>
        <taxon>Actinoplanes</taxon>
    </lineage>
</organism>
<gene>
    <name evidence="1" type="ORF">Acy02nite_80610</name>
</gene>
<name>A0A919IY21_9ACTN</name>
<dbReference type="Proteomes" id="UP000619479">
    <property type="component" value="Unassembled WGS sequence"/>
</dbReference>
<dbReference type="AlphaFoldDB" id="A0A919IY21"/>
<evidence type="ECO:0000313" key="2">
    <source>
        <dbReference type="Proteomes" id="UP000619479"/>
    </source>
</evidence>
<dbReference type="EMBL" id="BOMH01000072">
    <property type="protein sequence ID" value="GID70180.1"/>
    <property type="molecule type" value="Genomic_DNA"/>
</dbReference>
<accession>A0A919IY21</accession>